<keyword evidence="7" id="KW-1185">Reference proteome</keyword>
<sequence>MQNFTAFTRAIAITTALWLSTILPTVPSKTVRTVIDNERGLYYVFPHDQDWTKVGAYIGLPHYNDIFSAMNPEAIQGIHGRFQHFHPQDEDDYVYFPYAELKKYELDELAQRRPPLWITATYQGKKRPVIFEWQSKEKAQAVNIGDQRYIDFFIKNYIRNRLQKGSYQNLWVGLDNCAFIYNLYGVFDDRGNYTNKIKWDKSFPQNDREFLQAVQYFFKRLKELAPDIKTICNEGSISDESQYKEIFAHTDGVLLEDFLGEIYSSGSDYARLRTYRSYRRMQNFSANKVQIYQPNTRNKDELIRNMYLAYLIFAGENRFYSGDDGHSLEIDPKRYTKIKNLLGNSTNPAQDKQELGKGEGYRLYWRIFEGGIAYFNLTGKTQIINLNSGKKYFDENGNSIKRISIKDKEAKYTLFTAGSRTAKPVFYPIRTTSVADSVSVQLSTTAPNASIRYTLDGSEPSQKSLLYTSSIKLTKSTVLKAKAFGLNLHESFVSTTLYSITNKQPSVEFYLNSNSGSEFLKADYPLVSLSHLSAKPITVNYSVTGGTATSNEDYNLLSGTLTFLPGEKYKYFPIEIRNDSKIENNETIKVSLLQSNNANLGNQRLYTYTIQDNDRSSFKKTGFLTNYTISIP</sequence>
<keyword evidence="3" id="KW-0106">Calcium</keyword>
<dbReference type="AlphaFoldDB" id="A0A139WXB3"/>
<dbReference type="OrthoDB" id="9770043at2"/>
<reference evidence="6 7" key="1">
    <citation type="journal article" date="2013" name="Genome Biol. Evol.">
        <title>Genomes of Stigonematalean cyanobacteria (subsection V) and the evolution of oxygenic photosynthesis from prokaryotes to plastids.</title>
        <authorList>
            <person name="Dagan T."/>
            <person name="Roettger M."/>
            <person name="Stucken K."/>
            <person name="Landan G."/>
            <person name="Koch R."/>
            <person name="Major P."/>
            <person name="Gould S.B."/>
            <person name="Goremykin V.V."/>
            <person name="Rippka R."/>
            <person name="Tandeau de Marsac N."/>
            <person name="Gugger M."/>
            <person name="Lockhart P.J."/>
            <person name="Allen J.F."/>
            <person name="Brune I."/>
            <person name="Maus I."/>
            <person name="Puhler A."/>
            <person name="Martin W.F."/>
        </authorList>
    </citation>
    <scope>NUCLEOTIDE SEQUENCE [LARGE SCALE GENOMIC DNA]</scope>
    <source>
        <strain evidence="6 7">PCC 7110</strain>
    </source>
</reference>
<dbReference type="PANTHER" id="PTHR11878:SF65">
    <property type="entry name" value="NA_CA-EXCHANGE PROTEIN, ISOFORM G"/>
    <property type="match status" value="1"/>
</dbReference>
<dbReference type="GO" id="GO:0007154">
    <property type="term" value="P:cell communication"/>
    <property type="evidence" value="ECO:0007669"/>
    <property type="project" value="InterPro"/>
</dbReference>
<dbReference type="InterPro" id="IPR003644">
    <property type="entry name" value="Calx_beta"/>
</dbReference>
<dbReference type="InterPro" id="IPR051171">
    <property type="entry name" value="CaCA"/>
</dbReference>
<dbReference type="SMART" id="SM00237">
    <property type="entry name" value="Calx_beta"/>
    <property type="match status" value="1"/>
</dbReference>
<dbReference type="GO" id="GO:0030001">
    <property type="term" value="P:metal ion transport"/>
    <property type="evidence" value="ECO:0007669"/>
    <property type="project" value="TreeGrafter"/>
</dbReference>
<dbReference type="PANTHER" id="PTHR11878">
    <property type="entry name" value="SODIUM/CALCIUM EXCHANGER"/>
    <property type="match status" value="1"/>
</dbReference>
<gene>
    <name evidence="6" type="ORF">WA1_46505</name>
</gene>
<name>A0A139WXB3_9CYAN</name>
<accession>A0A139WXB3</accession>
<keyword evidence="4" id="KW-0406">Ion transport</keyword>
<feature type="domain" description="Calx-beta" evidence="5">
    <location>
        <begin position="496"/>
        <end position="593"/>
    </location>
</feature>
<evidence type="ECO:0000313" key="7">
    <source>
        <dbReference type="Proteomes" id="UP000076925"/>
    </source>
</evidence>
<dbReference type="SUPFAM" id="SSF141072">
    <property type="entry name" value="CalX-like"/>
    <property type="match status" value="1"/>
</dbReference>
<evidence type="ECO:0000256" key="1">
    <source>
        <dbReference type="ARBA" id="ARBA00022729"/>
    </source>
</evidence>
<dbReference type="Pfam" id="PF13290">
    <property type="entry name" value="CHB_HEX_C_1"/>
    <property type="match status" value="1"/>
</dbReference>
<dbReference type="EMBL" id="ANNX02000047">
    <property type="protein sequence ID" value="KYC37089.1"/>
    <property type="molecule type" value="Genomic_DNA"/>
</dbReference>
<keyword evidence="4" id="KW-0813">Transport</keyword>
<keyword evidence="2" id="KW-0677">Repeat</keyword>
<organism evidence="6 7">
    <name type="scientific">Scytonema hofmannii PCC 7110</name>
    <dbReference type="NCBI Taxonomy" id="128403"/>
    <lineage>
        <taxon>Bacteria</taxon>
        <taxon>Bacillati</taxon>
        <taxon>Cyanobacteriota</taxon>
        <taxon>Cyanophyceae</taxon>
        <taxon>Nostocales</taxon>
        <taxon>Scytonemataceae</taxon>
        <taxon>Scytonema</taxon>
    </lineage>
</organism>
<dbReference type="Pfam" id="PF03160">
    <property type="entry name" value="Calx-beta"/>
    <property type="match status" value="1"/>
</dbReference>
<protein>
    <recommendedName>
        <fullName evidence="5">Calx-beta domain-containing protein</fullName>
    </recommendedName>
</protein>
<dbReference type="InterPro" id="IPR059177">
    <property type="entry name" value="GH29D-like_dom"/>
</dbReference>
<proteinExistence type="predicted"/>
<evidence type="ECO:0000256" key="3">
    <source>
        <dbReference type="ARBA" id="ARBA00022837"/>
    </source>
</evidence>
<evidence type="ECO:0000259" key="5">
    <source>
        <dbReference type="SMART" id="SM00237"/>
    </source>
</evidence>
<dbReference type="RefSeq" id="WP_017744905.1">
    <property type="nucleotide sequence ID" value="NZ_KQ976354.1"/>
</dbReference>
<evidence type="ECO:0000256" key="4">
    <source>
        <dbReference type="ARBA" id="ARBA00023065"/>
    </source>
</evidence>
<comment type="caution">
    <text evidence="6">The sequence shown here is derived from an EMBL/GenBank/DDBJ whole genome shotgun (WGS) entry which is preliminary data.</text>
</comment>
<dbReference type="GO" id="GO:0016020">
    <property type="term" value="C:membrane"/>
    <property type="evidence" value="ECO:0007669"/>
    <property type="project" value="InterPro"/>
</dbReference>
<keyword evidence="1" id="KW-0732">Signal</keyword>
<dbReference type="Proteomes" id="UP000076925">
    <property type="component" value="Unassembled WGS sequence"/>
</dbReference>
<evidence type="ECO:0000256" key="2">
    <source>
        <dbReference type="ARBA" id="ARBA00022737"/>
    </source>
</evidence>
<dbReference type="Gene3D" id="2.60.40.2030">
    <property type="match status" value="1"/>
</dbReference>
<dbReference type="STRING" id="128403.WA1_46505"/>
<dbReference type="InterPro" id="IPR038081">
    <property type="entry name" value="CalX-like_sf"/>
</dbReference>
<evidence type="ECO:0000313" key="6">
    <source>
        <dbReference type="EMBL" id="KYC37089.1"/>
    </source>
</evidence>